<dbReference type="Gene3D" id="3.10.580.10">
    <property type="entry name" value="CBS-domain"/>
    <property type="match status" value="1"/>
</dbReference>
<dbReference type="Gene3D" id="3.90.1280.20">
    <property type="match status" value="1"/>
</dbReference>
<comment type="caution">
    <text evidence="5">The sequence shown here is derived from an EMBL/GenBank/DDBJ whole genome shotgun (WGS) entry which is preliminary data.</text>
</comment>
<evidence type="ECO:0000259" key="4">
    <source>
        <dbReference type="PROSITE" id="PS51371"/>
    </source>
</evidence>
<evidence type="ECO:0000256" key="2">
    <source>
        <dbReference type="PROSITE-ProRule" id="PRU00703"/>
    </source>
</evidence>
<dbReference type="PROSITE" id="PS51371">
    <property type="entry name" value="CBS"/>
    <property type="match status" value="2"/>
</dbReference>
<dbReference type="AlphaFoldDB" id="A0AAW7XL88"/>
<dbReference type="Proteomes" id="UP001169862">
    <property type="component" value="Unassembled WGS sequence"/>
</dbReference>
<feature type="region of interest" description="Disordered" evidence="3">
    <location>
        <begin position="36"/>
        <end position="86"/>
    </location>
</feature>
<dbReference type="InterPro" id="IPR051257">
    <property type="entry name" value="Diverse_CBS-Domain"/>
</dbReference>
<dbReference type="Pfam" id="PF00571">
    <property type="entry name" value="CBS"/>
    <property type="match status" value="2"/>
</dbReference>
<dbReference type="SUPFAM" id="SSF54631">
    <property type="entry name" value="CBS-domain pair"/>
    <property type="match status" value="1"/>
</dbReference>
<name>A0AAW7XL88_9GAMM</name>
<dbReference type="PANTHER" id="PTHR43080:SF2">
    <property type="entry name" value="CBS DOMAIN-CONTAINING PROTEIN"/>
    <property type="match status" value="1"/>
</dbReference>
<feature type="compositionally biased region" description="Basic and acidic residues" evidence="3">
    <location>
        <begin position="77"/>
        <end position="86"/>
    </location>
</feature>
<proteinExistence type="predicted"/>
<reference evidence="5" key="1">
    <citation type="submission" date="2023-07" db="EMBL/GenBank/DDBJ databases">
        <title>Genome content predicts the carbon catabolic preferences of heterotrophic bacteria.</title>
        <authorList>
            <person name="Gralka M."/>
        </authorList>
    </citation>
    <scope>NUCLEOTIDE SEQUENCE</scope>
    <source>
        <strain evidence="5">I2M16</strain>
    </source>
</reference>
<gene>
    <name evidence="5" type="ORF">Q4490_10815</name>
</gene>
<organism evidence="5 6">
    <name type="scientific">Neptunomonas phycophila</name>
    <dbReference type="NCBI Taxonomy" id="1572645"/>
    <lineage>
        <taxon>Bacteria</taxon>
        <taxon>Pseudomonadati</taxon>
        <taxon>Pseudomonadota</taxon>
        <taxon>Gammaproteobacteria</taxon>
        <taxon>Oceanospirillales</taxon>
        <taxon>Oceanospirillaceae</taxon>
        <taxon>Neptunomonas</taxon>
    </lineage>
</organism>
<feature type="domain" description="CBS" evidence="4">
    <location>
        <begin position="157"/>
        <end position="214"/>
    </location>
</feature>
<sequence>MALLIYDNGNLVKNPADSKFTPTGVATVGNSQGARATVQNNANQPLPTRTPYVPSSGGQPSNTTRSTVYSSRAYQETSRKSDSLQDRRRLNAIHVMSAPVITTSQFDTVKNALQKMHTEDIDHLVVVNNSGHPLGVVTDGELLRHGAESNSFIENLLTNSLVAVSPDTLVRDIALIFMEQKVSCVPVINSEHQVAGIICRSDLLRLLVSGPNMEQRV</sequence>
<dbReference type="PANTHER" id="PTHR43080">
    <property type="entry name" value="CBS DOMAIN-CONTAINING PROTEIN CBSX3, MITOCHONDRIAL"/>
    <property type="match status" value="1"/>
</dbReference>
<dbReference type="InterPro" id="IPR000644">
    <property type="entry name" value="CBS_dom"/>
</dbReference>
<evidence type="ECO:0000313" key="6">
    <source>
        <dbReference type="Proteomes" id="UP001169862"/>
    </source>
</evidence>
<evidence type="ECO:0000313" key="5">
    <source>
        <dbReference type="EMBL" id="MDO6454054.1"/>
    </source>
</evidence>
<dbReference type="SMART" id="SM00116">
    <property type="entry name" value="CBS"/>
    <property type="match status" value="2"/>
</dbReference>
<dbReference type="EMBL" id="JAUOPG010000006">
    <property type="protein sequence ID" value="MDO6454054.1"/>
    <property type="molecule type" value="Genomic_DNA"/>
</dbReference>
<feature type="compositionally biased region" description="Polar residues" evidence="3">
    <location>
        <begin position="36"/>
        <end position="47"/>
    </location>
</feature>
<protein>
    <submittedName>
        <fullName evidence="5">CBS domain-containing protein</fullName>
    </submittedName>
</protein>
<dbReference type="InterPro" id="IPR046342">
    <property type="entry name" value="CBS_dom_sf"/>
</dbReference>
<evidence type="ECO:0000256" key="1">
    <source>
        <dbReference type="ARBA" id="ARBA00023122"/>
    </source>
</evidence>
<dbReference type="RefSeq" id="WP_303550510.1">
    <property type="nucleotide sequence ID" value="NZ_CAXHZV010000041.1"/>
</dbReference>
<accession>A0AAW7XL88</accession>
<keyword evidence="1 2" id="KW-0129">CBS domain</keyword>
<evidence type="ECO:0000256" key="3">
    <source>
        <dbReference type="SAM" id="MobiDB-lite"/>
    </source>
</evidence>
<feature type="compositionally biased region" description="Polar residues" evidence="3">
    <location>
        <begin position="56"/>
        <end position="76"/>
    </location>
</feature>
<feature type="domain" description="CBS" evidence="4">
    <location>
        <begin position="96"/>
        <end position="152"/>
    </location>
</feature>